<keyword evidence="1" id="KW-0255">Endonuclease</keyword>
<dbReference type="EC" id="3.1.-.-" evidence="1"/>
<dbReference type="Gene3D" id="3.40.1350.10">
    <property type="match status" value="1"/>
</dbReference>
<dbReference type="PANTHER" id="PTHR34039">
    <property type="entry name" value="UPF0102 PROTEIN YRAN"/>
    <property type="match status" value="1"/>
</dbReference>
<reference evidence="1" key="1">
    <citation type="submission" date="2018-06" db="EMBL/GenBank/DDBJ databases">
        <authorList>
            <person name="Zhirakovskaya E."/>
        </authorList>
    </citation>
    <scope>NUCLEOTIDE SEQUENCE</scope>
</reference>
<organism evidence="1">
    <name type="scientific">hydrothermal vent metagenome</name>
    <dbReference type="NCBI Taxonomy" id="652676"/>
    <lineage>
        <taxon>unclassified sequences</taxon>
        <taxon>metagenomes</taxon>
        <taxon>ecological metagenomes</taxon>
    </lineage>
</organism>
<dbReference type="NCBIfam" id="NF009150">
    <property type="entry name" value="PRK12497.1-3"/>
    <property type="match status" value="1"/>
</dbReference>
<keyword evidence="1" id="KW-0540">Nuclease</keyword>
<gene>
    <name evidence="1" type="ORF">MNBD_DELTA03-431</name>
</gene>
<dbReference type="HAMAP" id="MF_00048">
    <property type="entry name" value="UPF0102"/>
    <property type="match status" value="1"/>
</dbReference>
<proteinExistence type="inferred from homology"/>
<dbReference type="InterPro" id="IPR011856">
    <property type="entry name" value="tRNA_endonuc-like_dom_sf"/>
</dbReference>
<dbReference type="InterPro" id="IPR011335">
    <property type="entry name" value="Restrct_endonuc-II-like"/>
</dbReference>
<dbReference type="InterPro" id="IPR003509">
    <property type="entry name" value="UPF0102_YraN-like"/>
</dbReference>
<protein>
    <submittedName>
        <fullName evidence="1">Endonuclease</fullName>
        <ecNumber evidence="1">3.1.-.-</ecNumber>
    </submittedName>
</protein>
<dbReference type="SUPFAM" id="SSF52980">
    <property type="entry name" value="Restriction endonuclease-like"/>
    <property type="match status" value="1"/>
</dbReference>
<dbReference type="PANTHER" id="PTHR34039:SF1">
    <property type="entry name" value="UPF0102 PROTEIN YRAN"/>
    <property type="match status" value="1"/>
</dbReference>
<keyword evidence="1" id="KW-0378">Hydrolase</keyword>
<dbReference type="GO" id="GO:0003676">
    <property type="term" value="F:nucleic acid binding"/>
    <property type="evidence" value="ECO:0007669"/>
    <property type="project" value="InterPro"/>
</dbReference>
<dbReference type="GO" id="GO:0004519">
    <property type="term" value="F:endonuclease activity"/>
    <property type="evidence" value="ECO:0007669"/>
    <property type="project" value="UniProtKB-KW"/>
</dbReference>
<evidence type="ECO:0000313" key="1">
    <source>
        <dbReference type="EMBL" id="VAW41302.1"/>
    </source>
</evidence>
<dbReference type="NCBIfam" id="NF009154">
    <property type="entry name" value="PRK12497.3-3"/>
    <property type="match status" value="1"/>
</dbReference>
<dbReference type="CDD" id="cd20736">
    <property type="entry name" value="PoNe_Nuclease"/>
    <property type="match status" value="1"/>
</dbReference>
<accession>A0A3B0VQC5</accession>
<dbReference type="Pfam" id="PF02021">
    <property type="entry name" value="UPF0102"/>
    <property type="match status" value="1"/>
</dbReference>
<dbReference type="GO" id="GO:0016787">
    <property type="term" value="F:hydrolase activity"/>
    <property type="evidence" value="ECO:0007669"/>
    <property type="project" value="UniProtKB-KW"/>
</dbReference>
<dbReference type="AlphaFoldDB" id="A0A3B0VQC5"/>
<dbReference type="EMBL" id="UOEX01000378">
    <property type="protein sequence ID" value="VAW41302.1"/>
    <property type="molecule type" value="Genomic_DNA"/>
</dbReference>
<name>A0A3B0VQC5_9ZZZZ</name>
<sequence>MSGYRLSLGREGERLAGLYLQKSGYRIIERNFRFRGGEIDIIARQGEYLVFVEVKTRSTLAYGVPAAAVDVRKQRQIIQTARFYMAKHQVGEVAMRFDVVAILLPKSGKTLIELIPHAFTV</sequence>
<dbReference type="NCBIfam" id="TIGR00252">
    <property type="entry name" value="YraN family protein"/>
    <property type="match status" value="1"/>
</dbReference>